<protein>
    <submittedName>
        <fullName evidence="1">Uncharacterized protein</fullName>
    </submittedName>
</protein>
<name>A0ACC0KNQ4_CHOFU</name>
<proteinExistence type="predicted"/>
<evidence type="ECO:0000313" key="1">
    <source>
        <dbReference type="EMBL" id="KAI8438088.1"/>
    </source>
</evidence>
<organism evidence="1 2">
    <name type="scientific">Choristoneura fumiferana</name>
    <name type="common">Spruce budworm moth</name>
    <name type="synonym">Archips fumiferana</name>
    <dbReference type="NCBI Taxonomy" id="7141"/>
    <lineage>
        <taxon>Eukaryota</taxon>
        <taxon>Metazoa</taxon>
        <taxon>Ecdysozoa</taxon>
        <taxon>Arthropoda</taxon>
        <taxon>Hexapoda</taxon>
        <taxon>Insecta</taxon>
        <taxon>Pterygota</taxon>
        <taxon>Neoptera</taxon>
        <taxon>Endopterygota</taxon>
        <taxon>Lepidoptera</taxon>
        <taxon>Glossata</taxon>
        <taxon>Ditrysia</taxon>
        <taxon>Tortricoidea</taxon>
        <taxon>Tortricidae</taxon>
        <taxon>Tortricinae</taxon>
        <taxon>Choristoneura</taxon>
    </lineage>
</organism>
<reference evidence="1 2" key="1">
    <citation type="journal article" date="2022" name="Genome Biol. Evol.">
        <title>The Spruce Budworm Genome: Reconstructing the Evolutionary History of Antifreeze Proteins.</title>
        <authorList>
            <person name="Beliveau C."/>
            <person name="Gagne P."/>
            <person name="Picq S."/>
            <person name="Vernygora O."/>
            <person name="Keeling C.I."/>
            <person name="Pinkney K."/>
            <person name="Doucet D."/>
            <person name="Wen F."/>
            <person name="Johnston J.S."/>
            <person name="Maaroufi H."/>
            <person name="Boyle B."/>
            <person name="Laroche J."/>
            <person name="Dewar K."/>
            <person name="Juretic N."/>
            <person name="Blackburn G."/>
            <person name="Nisole A."/>
            <person name="Brunet B."/>
            <person name="Brandao M."/>
            <person name="Lumley L."/>
            <person name="Duan J."/>
            <person name="Quan G."/>
            <person name="Lucarotti C.J."/>
            <person name="Roe A.D."/>
            <person name="Sperling F.A.H."/>
            <person name="Levesque R.C."/>
            <person name="Cusson M."/>
        </authorList>
    </citation>
    <scope>NUCLEOTIDE SEQUENCE [LARGE SCALE GENOMIC DNA]</scope>
    <source>
        <strain evidence="1">Glfc:IPQL:Cfum</strain>
    </source>
</reference>
<comment type="caution">
    <text evidence="1">The sequence shown here is derived from an EMBL/GenBank/DDBJ whole genome shotgun (WGS) entry which is preliminary data.</text>
</comment>
<evidence type="ECO:0000313" key="2">
    <source>
        <dbReference type="Proteomes" id="UP001064048"/>
    </source>
</evidence>
<dbReference type="Proteomes" id="UP001064048">
    <property type="component" value="Chromosome 18"/>
</dbReference>
<dbReference type="EMBL" id="CM046118">
    <property type="protein sequence ID" value="KAI8438088.1"/>
    <property type="molecule type" value="Genomic_DNA"/>
</dbReference>
<accession>A0ACC0KNQ4</accession>
<keyword evidence="2" id="KW-1185">Reference proteome</keyword>
<sequence length="365" mass="40164">MVVAIRADLLPLLGRIQLEALGWCQITSFRLARNTRAAWRPPSGQLGVFVAMRQPTASQTNAVKFFRHHLTQLPHNVDEFDGNVTRAHEEVTRLAPLIIIIIIIMIIIIMSAVGCPLLDIGLPYSIDPHAFGSGLFHLVSLRLYQAKAMKIKSKSDKHFIRAYTRLKRRCTKRLTATIREQIDMAEKPSASPSGTRSTTETKYSPTDVSSLIERILRDAWDAGVKFETFVVGNRVHAHGARCCGGSRRAAALHVPGHHGVSYIMQTISKVIVGAQALLADGSVRGALGTAQRRCCARAERAVLVACENAQGVRARAGRRRRPQRAGSGGTQLLAYKSDPDDLIDKSDPNSPLKDWRSNCNLTPLN</sequence>
<gene>
    <name evidence="1" type="ORF">MSG28_010730</name>
</gene>